<protein>
    <submittedName>
        <fullName evidence="2">Chromosome partitioning protein</fullName>
    </submittedName>
</protein>
<gene>
    <name evidence="2" type="ORF">J2Z71_001081</name>
</gene>
<organism evidence="2 3">
    <name type="scientific">Peptoniphilus stercorisuis</name>
    <dbReference type="NCBI Taxonomy" id="1436965"/>
    <lineage>
        <taxon>Bacteria</taxon>
        <taxon>Bacillati</taxon>
        <taxon>Bacillota</taxon>
        <taxon>Tissierellia</taxon>
        <taxon>Tissierellales</taxon>
        <taxon>Peptoniphilaceae</taxon>
        <taxon>Peptoniphilus</taxon>
    </lineage>
</organism>
<dbReference type="Proteomes" id="UP001519306">
    <property type="component" value="Unassembled WGS sequence"/>
</dbReference>
<sequence>MAKVITIFNQKGGVGKTTTVVNLASALANSKKKVLVIDLDPQANATSGLGIDKEQEHNVYDLLINGNKDTILNTENKKLDLIPSNGDLAGIEIELSRENNWQYRLKESIEDIKANYDYCLIDSPPSLGVLSMIALVASDSIIIPVQCEYYALEGVGQLMSTISLIRDTFNSDLQVEGVVLCMYDGRTNLSIQVADEVKGFFEDKVYKTVIPRNVRLAEAPSFGMSIFEYDPNSKGAKAYLSLAKEVIKRDKKS</sequence>
<accession>A0ABS4KCN5</accession>
<feature type="domain" description="AAA" evidence="1">
    <location>
        <begin position="2"/>
        <end position="175"/>
    </location>
</feature>
<keyword evidence="3" id="KW-1185">Reference proteome</keyword>
<name>A0ABS4KCN5_9FIRM</name>
<dbReference type="RefSeq" id="WP_210060830.1">
    <property type="nucleotide sequence ID" value="NZ_JAGGLJ010000009.1"/>
</dbReference>
<dbReference type="CDD" id="cd02042">
    <property type="entry name" value="ParAB_family"/>
    <property type="match status" value="1"/>
</dbReference>
<dbReference type="SUPFAM" id="SSF52540">
    <property type="entry name" value="P-loop containing nucleoside triphosphate hydrolases"/>
    <property type="match status" value="1"/>
</dbReference>
<dbReference type="InterPro" id="IPR027417">
    <property type="entry name" value="P-loop_NTPase"/>
</dbReference>
<comment type="caution">
    <text evidence="2">The sequence shown here is derived from an EMBL/GenBank/DDBJ whole genome shotgun (WGS) entry which is preliminary data.</text>
</comment>
<dbReference type="InterPro" id="IPR050678">
    <property type="entry name" value="DNA_Partitioning_ATPase"/>
</dbReference>
<proteinExistence type="predicted"/>
<dbReference type="Pfam" id="PF13614">
    <property type="entry name" value="AAA_31"/>
    <property type="match status" value="1"/>
</dbReference>
<evidence type="ECO:0000313" key="3">
    <source>
        <dbReference type="Proteomes" id="UP001519306"/>
    </source>
</evidence>
<reference evidence="2 3" key="1">
    <citation type="submission" date="2021-03" db="EMBL/GenBank/DDBJ databases">
        <title>Genomic Encyclopedia of Type Strains, Phase IV (KMG-IV): sequencing the most valuable type-strain genomes for metagenomic binning, comparative biology and taxonomic classification.</title>
        <authorList>
            <person name="Goeker M."/>
        </authorList>
    </citation>
    <scope>NUCLEOTIDE SEQUENCE [LARGE SCALE GENOMIC DNA]</scope>
    <source>
        <strain evidence="2 3">DSM 27563</strain>
    </source>
</reference>
<dbReference type="PANTHER" id="PTHR13696">
    <property type="entry name" value="P-LOOP CONTAINING NUCLEOSIDE TRIPHOSPHATE HYDROLASE"/>
    <property type="match status" value="1"/>
</dbReference>
<dbReference type="PANTHER" id="PTHR13696:SF52">
    <property type="entry name" value="PARA FAMILY PROTEIN CT_582"/>
    <property type="match status" value="1"/>
</dbReference>
<dbReference type="InterPro" id="IPR025669">
    <property type="entry name" value="AAA_dom"/>
</dbReference>
<dbReference type="EMBL" id="JAGGLJ010000009">
    <property type="protein sequence ID" value="MBP2025538.1"/>
    <property type="molecule type" value="Genomic_DNA"/>
</dbReference>
<evidence type="ECO:0000259" key="1">
    <source>
        <dbReference type="Pfam" id="PF13614"/>
    </source>
</evidence>
<dbReference type="Gene3D" id="3.40.50.300">
    <property type="entry name" value="P-loop containing nucleotide triphosphate hydrolases"/>
    <property type="match status" value="1"/>
</dbReference>
<dbReference type="PIRSF" id="PIRSF009320">
    <property type="entry name" value="Nuc_binding_HP_1000"/>
    <property type="match status" value="1"/>
</dbReference>
<evidence type="ECO:0000313" key="2">
    <source>
        <dbReference type="EMBL" id="MBP2025538.1"/>
    </source>
</evidence>